<dbReference type="InterPro" id="IPR013154">
    <property type="entry name" value="ADH-like_N"/>
</dbReference>
<gene>
    <name evidence="4" type="ORF">SAMN05660642_02173</name>
</gene>
<dbReference type="PANTHER" id="PTHR48106">
    <property type="entry name" value="QUINONE OXIDOREDUCTASE PIG3-RELATED"/>
    <property type="match status" value="1"/>
</dbReference>
<evidence type="ECO:0000313" key="5">
    <source>
        <dbReference type="Proteomes" id="UP000198680"/>
    </source>
</evidence>
<dbReference type="InterPro" id="IPR011032">
    <property type="entry name" value="GroES-like_sf"/>
</dbReference>
<organism evidence="4 5">
    <name type="scientific">Geodermatophilus siccatus</name>
    <dbReference type="NCBI Taxonomy" id="1137991"/>
    <lineage>
        <taxon>Bacteria</taxon>
        <taxon>Bacillati</taxon>
        <taxon>Actinomycetota</taxon>
        <taxon>Actinomycetes</taxon>
        <taxon>Geodermatophilales</taxon>
        <taxon>Geodermatophilaceae</taxon>
        <taxon>Geodermatophilus</taxon>
    </lineage>
</organism>
<dbReference type="InterPro" id="IPR020843">
    <property type="entry name" value="ER"/>
</dbReference>
<dbReference type="GO" id="GO:0070402">
    <property type="term" value="F:NADPH binding"/>
    <property type="evidence" value="ECO:0007669"/>
    <property type="project" value="TreeGrafter"/>
</dbReference>
<dbReference type="Pfam" id="PF13602">
    <property type="entry name" value="ADH_zinc_N_2"/>
    <property type="match status" value="1"/>
</dbReference>
<keyword evidence="2" id="KW-0560">Oxidoreductase</keyword>
<dbReference type="AlphaFoldDB" id="A0A1G9S280"/>
<dbReference type="Proteomes" id="UP000198680">
    <property type="component" value="Unassembled WGS sequence"/>
</dbReference>
<dbReference type="OrthoDB" id="9801186at2"/>
<dbReference type="Gene3D" id="3.40.50.720">
    <property type="entry name" value="NAD(P)-binding Rossmann-like Domain"/>
    <property type="match status" value="1"/>
</dbReference>
<accession>A0A1G9S280</accession>
<dbReference type="GO" id="GO:0005829">
    <property type="term" value="C:cytosol"/>
    <property type="evidence" value="ECO:0007669"/>
    <property type="project" value="TreeGrafter"/>
</dbReference>
<evidence type="ECO:0000256" key="2">
    <source>
        <dbReference type="ARBA" id="ARBA00023002"/>
    </source>
</evidence>
<dbReference type="STRING" id="1137991.SAMN05660642_02173"/>
<protein>
    <submittedName>
        <fullName evidence="4">NADPH:quinone reductase</fullName>
    </submittedName>
</protein>
<dbReference type="EMBL" id="FNHE01000004">
    <property type="protein sequence ID" value="SDM29522.1"/>
    <property type="molecule type" value="Genomic_DNA"/>
</dbReference>
<dbReference type="SUPFAM" id="SSF51735">
    <property type="entry name" value="NAD(P)-binding Rossmann-fold domains"/>
    <property type="match status" value="1"/>
</dbReference>
<keyword evidence="1" id="KW-0521">NADP</keyword>
<dbReference type="Gene3D" id="3.90.180.10">
    <property type="entry name" value="Medium-chain alcohol dehydrogenases, catalytic domain"/>
    <property type="match status" value="1"/>
</dbReference>
<proteinExistence type="predicted"/>
<dbReference type="SUPFAM" id="SSF50129">
    <property type="entry name" value="GroES-like"/>
    <property type="match status" value="1"/>
</dbReference>
<evidence type="ECO:0000259" key="3">
    <source>
        <dbReference type="SMART" id="SM00829"/>
    </source>
</evidence>
<evidence type="ECO:0000256" key="1">
    <source>
        <dbReference type="ARBA" id="ARBA00022857"/>
    </source>
</evidence>
<reference evidence="5" key="1">
    <citation type="submission" date="2016-10" db="EMBL/GenBank/DDBJ databases">
        <authorList>
            <person name="Varghese N."/>
            <person name="Submissions S."/>
        </authorList>
    </citation>
    <scope>NUCLEOTIDE SEQUENCE [LARGE SCALE GENOMIC DNA]</scope>
    <source>
        <strain evidence="5">DSM 45419</strain>
    </source>
</reference>
<dbReference type="SMART" id="SM00829">
    <property type="entry name" value="PKS_ER"/>
    <property type="match status" value="1"/>
</dbReference>
<dbReference type="PANTHER" id="PTHR48106:SF13">
    <property type="entry name" value="QUINONE OXIDOREDUCTASE-RELATED"/>
    <property type="match status" value="1"/>
</dbReference>
<dbReference type="InterPro" id="IPR036291">
    <property type="entry name" value="NAD(P)-bd_dom_sf"/>
</dbReference>
<dbReference type="Pfam" id="PF08240">
    <property type="entry name" value="ADH_N"/>
    <property type="match status" value="1"/>
</dbReference>
<dbReference type="RefSeq" id="WP_091217531.1">
    <property type="nucleotide sequence ID" value="NZ_FNHE01000004.1"/>
</dbReference>
<keyword evidence="5" id="KW-1185">Reference proteome</keyword>
<dbReference type="GO" id="GO:0035925">
    <property type="term" value="F:mRNA 3'-UTR AU-rich region binding"/>
    <property type="evidence" value="ECO:0007669"/>
    <property type="project" value="TreeGrafter"/>
</dbReference>
<sequence>MTRVVLATAYGGPEVLTVVDQPVGDPGPGQARVEVRAAGVNPADWKSYTGAFGTDPAALPKRLGFEVSGVVTAVGPGVALAVGDEVIGFRVSGGYAAELVVPASALVPKPASLGWEQAAGLMLTGATAVHALTATGVGEGDTVLVHGAAGGVGLMAVQLAALRGARVIGTVGGGGAELVRRFGAGTVRYGDGLADRVRGLAPDGVDAAVDLVGTDEAVDVSLELVADRQRIATIAAFGRAGSEGVRALGAGPGADPGTELRDAARPDLAEAAGAGRLEVVVAATFPLEEVAAAHRQGMAGHTHGKLVLLP</sequence>
<dbReference type="GO" id="GO:0003960">
    <property type="term" value="F:quinone reductase (NADPH) activity"/>
    <property type="evidence" value="ECO:0007669"/>
    <property type="project" value="TreeGrafter"/>
</dbReference>
<dbReference type="CDD" id="cd05289">
    <property type="entry name" value="MDR_like_2"/>
    <property type="match status" value="1"/>
</dbReference>
<evidence type="ECO:0000313" key="4">
    <source>
        <dbReference type="EMBL" id="SDM29522.1"/>
    </source>
</evidence>
<name>A0A1G9S280_9ACTN</name>
<feature type="domain" description="Enoyl reductase (ER)" evidence="3">
    <location>
        <begin position="11"/>
        <end position="308"/>
    </location>
</feature>